<dbReference type="Proteomes" id="UP000028705">
    <property type="component" value="Unassembled WGS sequence"/>
</dbReference>
<evidence type="ECO:0000256" key="1">
    <source>
        <dbReference type="SAM" id="Phobius"/>
    </source>
</evidence>
<dbReference type="eggNOG" id="ENOG50311RK">
    <property type="taxonomic scope" value="Bacteria"/>
</dbReference>
<gene>
    <name evidence="2" type="ORF">IW15_06870</name>
</gene>
<keyword evidence="1" id="KW-0812">Transmembrane</keyword>
<feature type="transmembrane region" description="Helical" evidence="1">
    <location>
        <begin position="7"/>
        <end position="27"/>
    </location>
</feature>
<keyword evidence="3" id="KW-1185">Reference proteome</keyword>
<comment type="caution">
    <text evidence="2">The sequence shown here is derived from an EMBL/GenBank/DDBJ whole genome shotgun (WGS) entry which is preliminary data.</text>
</comment>
<sequence length="236" mass="27549">MKINYMRAVFSLIPILICGVLLYLLYVNKVKGVLIWGVVLLTMAVFIFVFISSFMSTGKFQTEEEANKYKGKILYNNESFTIVTYSKDFVVNWNTIEAVFFINTPPLDGEYHNKEYRIFLNKEPVIINKKPLKWYDKILPAPKKQEYPMIKIDDYYNIDFNTLYPSIEKFLTNEKMPSTLLNGKFGNQVEYSKKENTIIGIPYDKLLITTGLYKIFDKGSHSEGELKEYRNNATKI</sequence>
<protein>
    <submittedName>
        <fullName evidence="2">Uncharacterized protein</fullName>
    </submittedName>
</protein>
<name>A0A086A9Z1_9FLAO</name>
<dbReference type="EMBL" id="JPRH01000002">
    <property type="protein sequence ID" value="KFF13505.1"/>
    <property type="molecule type" value="Genomic_DNA"/>
</dbReference>
<keyword evidence="1" id="KW-1133">Transmembrane helix</keyword>
<accession>A0A086A9Z1</accession>
<proteinExistence type="predicted"/>
<evidence type="ECO:0000313" key="2">
    <source>
        <dbReference type="EMBL" id="KFF13505.1"/>
    </source>
</evidence>
<feature type="transmembrane region" description="Helical" evidence="1">
    <location>
        <begin position="33"/>
        <end position="51"/>
    </location>
</feature>
<reference evidence="2 3" key="1">
    <citation type="submission" date="2014-07" db="EMBL/GenBank/DDBJ databases">
        <title>Genome of Chryseobacterium soli DSM 19298.</title>
        <authorList>
            <person name="Stropko S.J."/>
            <person name="Pipes S.E."/>
            <person name="Newman J."/>
        </authorList>
    </citation>
    <scope>NUCLEOTIDE SEQUENCE [LARGE SCALE GENOMIC DNA]</scope>
    <source>
        <strain evidence="2 3">DSM 19298</strain>
    </source>
</reference>
<evidence type="ECO:0000313" key="3">
    <source>
        <dbReference type="Proteomes" id="UP000028705"/>
    </source>
</evidence>
<organism evidence="2 3">
    <name type="scientific">Chryseobacterium soli</name>
    <dbReference type="NCBI Taxonomy" id="445961"/>
    <lineage>
        <taxon>Bacteria</taxon>
        <taxon>Pseudomonadati</taxon>
        <taxon>Bacteroidota</taxon>
        <taxon>Flavobacteriia</taxon>
        <taxon>Flavobacteriales</taxon>
        <taxon>Weeksellaceae</taxon>
        <taxon>Chryseobacterium group</taxon>
        <taxon>Chryseobacterium</taxon>
    </lineage>
</organism>
<dbReference type="STRING" id="445961.IW15_06870"/>
<dbReference type="AlphaFoldDB" id="A0A086A9Z1"/>
<keyword evidence="1" id="KW-0472">Membrane</keyword>